<sequence length="32" mass="3718">MNATMVYELRCCCFVSQLQLRPYRNSTKSAGF</sequence>
<evidence type="ECO:0000313" key="2">
    <source>
        <dbReference type="Proteomes" id="UP000531594"/>
    </source>
</evidence>
<dbReference type="AlphaFoldDB" id="A0A7X0HRA1"/>
<proteinExistence type="predicted"/>
<comment type="caution">
    <text evidence="1">The sequence shown here is derived from an EMBL/GenBank/DDBJ whole genome shotgun (WGS) entry which is preliminary data.</text>
</comment>
<protein>
    <submittedName>
        <fullName evidence="1">Uncharacterized protein</fullName>
    </submittedName>
</protein>
<reference evidence="1 2" key="1">
    <citation type="submission" date="2020-08" db="EMBL/GenBank/DDBJ databases">
        <title>Genomic Encyclopedia of Type Strains, Phase IV (KMG-IV): sequencing the most valuable type-strain genomes for metagenomic binning, comparative biology and taxonomic classification.</title>
        <authorList>
            <person name="Goeker M."/>
        </authorList>
    </citation>
    <scope>NUCLEOTIDE SEQUENCE [LARGE SCALE GENOMIC DNA]</scope>
    <source>
        <strain evidence="1 2">DSM 5391</strain>
    </source>
</reference>
<name>A0A7X0HRA1_9BACI</name>
<accession>A0A7X0HRA1</accession>
<dbReference type="Proteomes" id="UP000531594">
    <property type="component" value="Unassembled WGS sequence"/>
</dbReference>
<dbReference type="EMBL" id="JACHGK010000006">
    <property type="protein sequence ID" value="MBB6445485.1"/>
    <property type="molecule type" value="Genomic_DNA"/>
</dbReference>
<evidence type="ECO:0000313" key="1">
    <source>
        <dbReference type="EMBL" id="MBB6445485.1"/>
    </source>
</evidence>
<gene>
    <name evidence="1" type="ORF">HNR53_002104</name>
</gene>
<keyword evidence="2" id="KW-1185">Reference proteome</keyword>
<organism evidence="1 2">
    <name type="scientific">Bacillus benzoevorans</name>
    <dbReference type="NCBI Taxonomy" id="1456"/>
    <lineage>
        <taxon>Bacteria</taxon>
        <taxon>Bacillati</taxon>
        <taxon>Bacillota</taxon>
        <taxon>Bacilli</taxon>
        <taxon>Bacillales</taxon>
        <taxon>Bacillaceae</taxon>
        <taxon>Bacillus</taxon>
    </lineage>
</organism>